<keyword evidence="2" id="KW-1185">Reference proteome</keyword>
<reference evidence="2" key="1">
    <citation type="journal article" date="2019" name="Int. J. Syst. Evol. Microbiol.">
        <title>The Global Catalogue of Microorganisms (GCM) 10K type strain sequencing project: providing services to taxonomists for standard genome sequencing and annotation.</title>
        <authorList>
            <consortium name="The Broad Institute Genomics Platform"/>
            <consortium name="The Broad Institute Genome Sequencing Center for Infectious Disease"/>
            <person name="Wu L."/>
            <person name="Ma J."/>
        </authorList>
    </citation>
    <scope>NUCLEOTIDE SEQUENCE [LARGE SCALE GENOMIC DNA]</scope>
    <source>
        <strain evidence="2">JCM 16704</strain>
    </source>
</reference>
<dbReference type="RefSeq" id="WP_344673111.1">
    <property type="nucleotide sequence ID" value="NZ_BAAAZI010000004.1"/>
</dbReference>
<evidence type="ECO:0000313" key="1">
    <source>
        <dbReference type="EMBL" id="GAA4133213.1"/>
    </source>
</evidence>
<sequence length="141" mass="16550">MNNLFKISLIALLASFISCTDTNEPFFEDIYVYKNILPNKISIDFYKLNAEKVSVDITDSISISRDHNQFDYTFSPASNDSIIVKFHDGKKIVFKYEPNSFNWNVNAINYSIYKKTYKIKDNLTTQFYTYTIDKKLYELAK</sequence>
<proteinExistence type="predicted"/>
<name>A0ABP7YAE1_9SPHI</name>
<dbReference type="PROSITE" id="PS51257">
    <property type="entry name" value="PROKAR_LIPOPROTEIN"/>
    <property type="match status" value="1"/>
</dbReference>
<comment type="caution">
    <text evidence="1">The sequence shown here is derived from an EMBL/GenBank/DDBJ whole genome shotgun (WGS) entry which is preliminary data.</text>
</comment>
<protein>
    <recommendedName>
        <fullName evidence="3">Lipoprotein</fullName>
    </recommendedName>
</protein>
<evidence type="ECO:0000313" key="2">
    <source>
        <dbReference type="Proteomes" id="UP001500101"/>
    </source>
</evidence>
<organism evidence="1 2">
    <name type="scientific">Sphingobacterium kyonggiense</name>
    <dbReference type="NCBI Taxonomy" id="714075"/>
    <lineage>
        <taxon>Bacteria</taxon>
        <taxon>Pseudomonadati</taxon>
        <taxon>Bacteroidota</taxon>
        <taxon>Sphingobacteriia</taxon>
        <taxon>Sphingobacteriales</taxon>
        <taxon>Sphingobacteriaceae</taxon>
        <taxon>Sphingobacterium</taxon>
    </lineage>
</organism>
<accession>A0ABP7YAE1</accession>
<gene>
    <name evidence="1" type="ORF">GCM10022216_05080</name>
</gene>
<dbReference type="EMBL" id="BAAAZI010000004">
    <property type="protein sequence ID" value="GAA4133213.1"/>
    <property type="molecule type" value="Genomic_DNA"/>
</dbReference>
<dbReference type="Proteomes" id="UP001500101">
    <property type="component" value="Unassembled WGS sequence"/>
</dbReference>
<evidence type="ECO:0008006" key="3">
    <source>
        <dbReference type="Google" id="ProtNLM"/>
    </source>
</evidence>